<feature type="domain" description="RNase H type-1" evidence="1">
    <location>
        <begin position="43"/>
        <end position="134"/>
    </location>
</feature>
<dbReference type="InterPro" id="IPR002156">
    <property type="entry name" value="RNaseH_domain"/>
</dbReference>
<evidence type="ECO:0000313" key="2">
    <source>
        <dbReference type="EMBL" id="MBA0633568.1"/>
    </source>
</evidence>
<gene>
    <name evidence="2" type="ORF">Godav_000162</name>
</gene>
<dbReference type="Proteomes" id="UP000593561">
    <property type="component" value="Unassembled WGS sequence"/>
</dbReference>
<comment type="caution">
    <text evidence="2">The sequence shown here is derived from an EMBL/GenBank/DDBJ whole genome shotgun (WGS) entry which is preliminary data.</text>
</comment>
<accession>A0A7J8T596</accession>
<dbReference type="EMBL" id="JABFAC010022809">
    <property type="protein sequence ID" value="MBA0633568.1"/>
    <property type="molecule type" value="Genomic_DNA"/>
</dbReference>
<reference evidence="2 3" key="1">
    <citation type="journal article" date="2019" name="Genome Biol. Evol.">
        <title>Insights into the evolution of the New World diploid cottons (Gossypium, subgenus Houzingenia) based on genome sequencing.</title>
        <authorList>
            <person name="Grover C.E."/>
            <person name="Arick M.A. 2nd"/>
            <person name="Thrash A."/>
            <person name="Conover J.L."/>
            <person name="Sanders W.S."/>
            <person name="Peterson D.G."/>
            <person name="Frelichowski J.E."/>
            <person name="Scheffler J.A."/>
            <person name="Scheffler B.E."/>
            <person name="Wendel J.F."/>
        </authorList>
    </citation>
    <scope>NUCLEOTIDE SEQUENCE [LARGE SCALE GENOMIC DNA]</scope>
    <source>
        <strain evidence="2">27</strain>
        <tissue evidence="2">Leaf</tissue>
    </source>
</reference>
<sequence length="134" mass="14918">MTREQIRRIHSPIRASKLLNRNQNQSKRGILETPQVRTGQSQFEAVFSQQDMTATAGVIIRNHEGFVIGACTYPLGRTGDLTTAETNVYLQAAIFGKEMGFRELVVEGDTLIVIKKLKSDSVDRSVIGNIINEI</sequence>
<dbReference type="InterPro" id="IPR053151">
    <property type="entry name" value="RNase_H-like"/>
</dbReference>
<name>A0A7J8T596_GOSDV</name>
<dbReference type="PANTHER" id="PTHR47723:SF19">
    <property type="entry name" value="POLYNUCLEOTIDYL TRANSFERASE, RIBONUCLEASE H-LIKE SUPERFAMILY PROTEIN"/>
    <property type="match status" value="1"/>
</dbReference>
<dbReference type="GO" id="GO:0004523">
    <property type="term" value="F:RNA-DNA hybrid ribonuclease activity"/>
    <property type="evidence" value="ECO:0007669"/>
    <property type="project" value="InterPro"/>
</dbReference>
<protein>
    <recommendedName>
        <fullName evidence="1">RNase H type-1 domain-containing protein</fullName>
    </recommendedName>
</protein>
<proteinExistence type="predicted"/>
<dbReference type="Pfam" id="PF13456">
    <property type="entry name" value="RVT_3"/>
    <property type="match status" value="1"/>
</dbReference>
<evidence type="ECO:0000259" key="1">
    <source>
        <dbReference type="Pfam" id="PF13456"/>
    </source>
</evidence>
<keyword evidence="3" id="KW-1185">Reference proteome</keyword>
<dbReference type="GO" id="GO:0003676">
    <property type="term" value="F:nucleic acid binding"/>
    <property type="evidence" value="ECO:0007669"/>
    <property type="project" value="InterPro"/>
</dbReference>
<organism evidence="2 3">
    <name type="scientific">Gossypium davidsonii</name>
    <name type="common">Davidson's cotton</name>
    <name type="synonym">Gossypium klotzschianum subsp. davidsonii</name>
    <dbReference type="NCBI Taxonomy" id="34287"/>
    <lineage>
        <taxon>Eukaryota</taxon>
        <taxon>Viridiplantae</taxon>
        <taxon>Streptophyta</taxon>
        <taxon>Embryophyta</taxon>
        <taxon>Tracheophyta</taxon>
        <taxon>Spermatophyta</taxon>
        <taxon>Magnoliopsida</taxon>
        <taxon>eudicotyledons</taxon>
        <taxon>Gunneridae</taxon>
        <taxon>Pentapetalae</taxon>
        <taxon>rosids</taxon>
        <taxon>malvids</taxon>
        <taxon>Malvales</taxon>
        <taxon>Malvaceae</taxon>
        <taxon>Malvoideae</taxon>
        <taxon>Gossypium</taxon>
    </lineage>
</organism>
<evidence type="ECO:0000313" key="3">
    <source>
        <dbReference type="Proteomes" id="UP000593561"/>
    </source>
</evidence>
<dbReference type="AlphaFoldDB" id="A0A7J8T596"/>
<dbReference type="PANTHER" id="PTHR47723">
    <property type="entry name" value="OS05G0353850 PROTEIN"/>
    <property type="match status" value="1"/>
</dbReference>